<accession>A0AA86PXK0</accession>
<dbReference type="Proteomes" id="UP001642409">
    <property type="component" value="Unassembled WGS sequence"/>
</dbReference>
<proteinExistence type="predicted"/>
<dbReference type="AlphaFoldDB" id="A0AA86PXK0"/>
<keyword evidence="1" id="KW-0677">Repeat</keyword>
<reference evidence="2" key="1">
    <citation type="submission" date="2023-06" db="EMBL/GenBank/DDBJ databases">
        <authorList>
            <person name="Kurt Z."/>
        </authorList>
    </citation>
    <scope>NUCLEOTIDE SEQUENCE</scope>
</reference>
<evidence type="ECO:0000313" key="2">
    <source>
        <dbReference type="EMBL" id="CAI9945982.1"/>
    </source>
</evidence>
<evidence type="ECO:0000313" key="3">
    <source>
        <dbReference type="EMBL" id="CAL6065004.1"/>
    </source>
</evidence>
<dbReference type="EMBL" id="CATOUU010000755">
    <property type="protein sequence ID" value="CAI9945982.1"/>
    <property type="molecule type" value="Genomic_DNA"/>
</dbReference>
<evidence type="ECO:0008006" key="5">
    <source>
        <dbReference type="Google" id="ProtNLM"/>
    </source>
</evidence>
<keyword evidence="4" id="KW-1185">Reference proteome</keyword>
<gene>
    <name evidence="2" type="ORF">HINF_LOCUS33627</name>
    <name evidence="3" type="ORF">HINF_LOCUS51630</name>
</gene>
<dbReference type="Gene3D" id="2.20.110.10">
    <property type="entry name" value="Histone H3 K4-specific methyltransferase SET7/9 N-terminal domain"/>
    <property type="match status" value="2"/>
</dbReference>
<reference evidence="3 4" key="2">
    <citation type="submission" date="2024-07" db="EMBL/GenBank/DDBJ databases">
        <authorList>
            <person name="Akdeniz Z."/>
        </authorList>
    </citation>
    <scope>NUCLEOTIDE SEQUENCE [LARGE SCALE GENOMIC DNA]</scope>
</reference>
<evidence type="ECO:0000256" key="1">
    <source>
        <dbReference type="ARBA" id="ARBA00022737"/>
    </source>
</evidence>
<dbReference type="SMART" id="SM00698">
    <property type="entry name" value="MORN"/>
    <property type="match status" value="3"/>
</dbReference>
<dbReference type="Pfam" id="PF02493">
    <property type="entry name" value="MORN"/>
    <property type="match status" value="6"/>
</dbReference>
<name>A0AA86PXK0_9EUKA</name>
<dbReference type="PANTHER" id="PTHR23084:SF263">
    <property type="entry name" value="MORN REPEAT-CONTAINING PROTEIN 1"/>
    <property type="match status" value="1"/>
</dbReference>
<dbReference type="SUPFAM" id="SSF82185">
    <property type="entry name" value="Histone H3 K4-specific methyltransferase SET7/9 N-terminal domain"/>
    <property type="match status" value="2"/>
</dbReference>
<comment type="caution">
    <text evidence="2">The sequence shown here is derived from an EMBL/GenBank/DDBJ whole genome shotgun (WGS) entry which is preliminary data.</text>
</comment>
<organism evidence="2">
    <name type="scientific">Hexamita inflata</name>
    <dbReference type="NCBI Taxonomy" id="28002"/>
    <lineage>
        <taxon>Eukaryota</taxon>
        <taxon>Metamonada</taxon>
        <taxon>Diplomonadida</taxon>
        <taxon>Hexamitidae</taxon>
        <taxon>Hexamitinae</taxon>
        <taxon>Hexamita</taxon>
    </lineage>
</organism>
<dbReference type="EMBL" id="CAXDID020000253">
    <property type="protein sequence ID" value="CAL6065004.1"/>
    <property type="molecule type" value="Genomic_DNA"/>
</dbReference>
<protein>
    <recommendedName>
        <fullName evidence="5">MORN repeat protein</fullName>
    </recommendedName>
</protein>
<dbReference type="PANTHER" id="PTHR23084">
    <property type="entry name" value="PHOSPHATIDYLINOSITOL-4-PHOSPHATE 5-KINASE RELATED"/>
    <property type="match status" value="1"/>
</dbReference>
<evidence type="ECO:0000313" key="4">
    <source>
        <dbReference type="Proteomes" id="UP001642409"/>
    </source>
</evidence>
<dbReference type="InterPro" id="IPR003409">
    <property type="entry name" value="MORN"/>
</dbReference>
<sequence length="212" mass="23537">MRTNLTASLLSQEHQFNTPQYQGAYNHVFGRSSSGTQQFENGDKFTGTFENNLPLNGVYEFADGSKYDGEFTDGQITGAGILALKSANGFTIYEGTFVNGRPDNKITAKFVNQTFTGEYKEGQKIRGELTQSNNVYNGEFQNNRFNGEGAFTSDQMNYKGAFENGMRNGKGTEIGADFQFKGQFKNDFPEGKGLFKTDKGEKKGMWTEGVLQ</sequence>